<dbReference type="KEGG" id="slr:L21SP2_1653"/>
<dbReference type="EMBL" id="CP006939">
    <property type="protein sequence ID" value="AHC15038.1"/>
    <property type="molecule type" value="Genomic_DNA"/>
</dbReference>
<sequence>MNQHQQKAGAFVHRLLANPALKQYTPLQKEEQVVQFLQSNIRQLGPTLMSPSFFPGLPLDQIQTLLLANLRQLTNERMLPALKGIVQKIDFSFVQFLRQQQSRPSSIQDQILRFLNLGLGKPEFRRNFAGCYTALHYDFPARYVNEAFRMRRHIHFELTKVQRLKMSKEEIKSFVEVTILLQAAGYALGNAGEGDILDPRSGLISSGYAKNLMELMKGELTLLPPQVISSAVNTNVSFLENPQLETTSRIGAILSARAKNYTPDMKVDRGADTPDKSWLSIARRNYKFYGFDIKMLDEMYMIAAENGW</sequence>
<protein>
    <submittedName>
        <fullName evidence="1">Uncharacterized protein</fullName>
    </submittedName>
</protein>
<reference evidence="1 2" key="1">
    <citation type="journal article" date="2015" name="Stand. Genomic Sci.">
        <title>Complete genome sequence and description of Salinispira pacifica gen. nov., sp. nov., a novel spirochaete isolated form a hypersaline microbial mat.</title>
        <authorList>
            <person name="Ben Hania W."/>
            <person name="Joseph M."/>
            <person name="Schumann P."/>
            <person name="Bunk B."/>
            <person name="Fiebig A."/>
            <person name="Sproer C."/>
            <person name="Klenk H.P."/>
            <person name="Fardeau M.L."/>
            <person name="Spring S."/>
        </authorList>
    </citation>
    <scope>NUCLEOTIDE SEQUENCE [LARGE SCALE GENOMIC DNA]</scope>
    <source>
        <strain evidence="1 2">L21-RPul-D2</strain>
    </source>
</reference>
<dbReference type="OrthoDB" id="367317at2"/>
<dbReference type="STRING" id="1307761.L21SP2_1653"/>
<dbReference type="AlphaFoldDB" id="V5WGY8"/>
<dbReference type="HOGENOM" id="CLU_911866_0_0_12"/>
<proteinExistence type="predicted"/>
<dbReference type="RefSeq" id="WP_024267958.1">
    <property type="nucleotide sequence ID" value="NC_023035.1"/>
</dbReference>
<evidence type="ECO:0000313" key="1">
    <source>
        <dbReference type="EMBL" id="AHC15038.1"/>
    </source>
</evidence>
<organism evidence="1 2">
    <name type="scientific">Salinispira pacifica</name>
    <dbReference type="NCBI Taxonomy" id="1307761"/>
    <lineage>
        <taxon>Bacteria</taxon>
        <taxon>Pseudomonadati</taxon>
        <taxon>Spirochaetota</taxon>
        <taxon>Spirochaetia</taxon>
        <taxon>Spirochaetales</taxon>
        <taxon>Spirochaetaceae</taxon>
        <taxon>Salinispira</taxon>
    </lineage>
</organism>
<name>V5WGY8_9SPIO</name>
<keyword evidence="2" id="KW-1185">Reference proteome</keyword>
<gene>
    <name evidence="1" type="ORF">L21SP2_1653</name>
</gene>
<dbReference type="Proteomes" id="UP000018680">
    <property type="component" value="Chromosome"/>
</dbReference>
<evidence type="ECO:0000313" key="2">
    <source>
        <dbReference type="Proteomes" id="UP000018680"/>
    </source>
</evidence>
<accession>V5WGY8</accession>